<gene>
    <name evidence="1" type="ORF">CACET_c14500</name>
</gene>
<dbReference type="RefSeq" id="WP_044823687.1">
    <property type="nucleotide sequence ID" value="NZ_CP009687.1"/>
</dbReference>
<dbReference type="KEGG" id="cace:CACET_c14500"/>
<accession>A0A0D8IF69</accession>
<dbReference type="EMBL" id="CP009687">
    <property type="protein sequence ID" value="AKL94914.1"/>
    <property type="molecule type" value="Genomic_DNA"/>
</dbReference>
<name>A0A0D8IF69_9CLOT</name>
<reference evidence="1 2" key="1">
    <citation type="submission" date="2014-10" db="EMBL/GenBank/DDBJ databases">
        <title>Genome sequence of Clostridium aceticum DSM 1496.</title>
        <authorList>
            <person name="Poehlein A."/>
            <person name="Schiel-Bengelsdorf B."/>
            <person name="Gottschalk G."/>
            <person name="Duerre P."/>
            <person name="Daniel R."/>
        </authorList>
    </citation>
    <scope>NUCLEOTIDE SEQUENCE [LARGE SCALE GENOMIC DNA]</scope>
    <source>
        <strain evidence="1 2">DSM 1496</strain>
    </source>
</reference>
<evidence type="ECO:0000313" key="2">
    <source>
        <dbReference type="Proteomes" id="UP000035704"/>
    </source>
</evidence>
<keyword evidence="2" id="KW-1185">Reference proteome</keyword>
<dbReference type="PATRIC" id="fig|84022.5.peg.2911"/>
<dbReference type="STRING" id="84022.CACET_c14500"/>
<evidence type="ECO:0000313" key="1">
    <source>
        <dbReference type="EMBL" id="AKL94914.1"/>
    </source>
</evidence>
<dbReference type="Proteomes" id="UP000035704">
    <property type="component" value="Chromosome"/>
</dbReference>
<dbReference type="OrthoDB" id="1954192at2"/>
<sequence length="149" mass="17887">MARIISLNDYKITKQRQLITNIYYFFNESLDNQLDNVLVQFEEEFIDLCNRYDFHHENVDYFKLPIITFIVTVFIKNSEVCEHFSEGLVLDNEENKYLFKNTLIKVLEIFEDNYLNSPNKLFVEKEIENIIEEGLQSLLKIMPENIYLV</sequence>
<dbReference type="AlphaFoldDB" id="A0A0D8IF69"/>
<organism evidence="1 2">
    <name type="scientific">Clostridium aceticum</name>
    <dbReference type="NCBI Taxonomy" id="84022"/>
    <lineage>
        <taxon>Bacteria</taxon>
        <taxon>Bacillati</taxon>
        <taxon>Bacillota</taxon>
        <taxon>Clostridia</taxon>
        <taxon>Eubacteriales</taxon>
        <taxon>Clostridiaceae</taxon>
        <taxon>Clostridium</taxon>
    </lineage>
</organism>
<proteinExistence type="predicted"/>
<protein>
    <submittedName>
        <fullName evidence="1">Uncharacterized protein</fullName>
    </submittedName>
</protein>